<dbReference type="PANTHER" id="PTHR33112">
    <property type="entry name" value="DOMAIN PROTEIN, PUTATIVE-RELATED"/>
    <property type="match status" value="1"/>
</dbReference>
<keyword evidence="3" id="KW-1185">Reference proteome</keyword>
<dbReference type="AlphaFoldDB" id="A0A428TJ53"/>
<dbReference type="EMBL" id="NKCK01000079">
    <property type="protein sequence ID" value="RSM02039.1"/>
    <property type="molecule type" value="Genomic_DNA"/>
</dbReference>
<proteinExistence type="predicted"/>
<evidence type="ECO:0000259" key="1">
    <source>
        <dbReference type="Pfam" id="PF06985"/>
    </source>
</evidence>
<dbReference type="Proteomes" id="UP000287144">
    <property type="component" value="Unassembled WGS sequence"/>
</dbReference>
<sequence>MPPDDDPACLAEGRCAQCSRIPWNIQVWKLLARFRKSRDPEYETSWVGVGSLDDLDFALDALGKEYIGPSPSEHTDDALGGRGHGCLHPNQVKALLALAPDPCDGDLDSNSAYDSDGMWYENRRAWSGGGFYSNDNDDDDDAERDRENFKIIISLTLEHSTTTVYFNHHPSLVALEHAADMGCHLCRSLRASLKPWPSTNDDVQEWVRSTYPDEPTLQPELFIRLRHPRMTALEPLQLSRVPGELADEQKRVSFSKSLLRETLDDDLESLVLEVIRPWVDDCDVGRSLHQHCPPVMPRNSDPLPTRLIDVGTCPTDNVRLVVTGEDIPKATERPKYLTLSYCWGHSNGAAKTTLQNIEERRKNINTKSLPLTIQDAIRLTKVMKIRYLWVDALCIIQNLEDFHLEAAKMGSYYANGYCLISATGFSNSSEGLFADRQVRKLRAKTCTLGYDNQHQRFWLLQNPYTDLEVEPCFLTPVMDRAWCLQERLLSPRILHFTPEEVFWGCHSIPEISESYCNPEAQPSESEVESRIAHTADKWGLSLDHPLRKTEKFKWIDQVQRVRDEPLRNYIPRLITSYDRIFDRPSTSDMWLAWTKLIQEYLGMGLSEEDDRLTAIQGLGHRLAEHYGDRYFGGIFLSHLAHGLLWRGEKRPSDRRSTRCPSWSWGVAKWVEFINLEHSLVSSIEEDSVFPSSTGVVEMMGRDMRRLHLRAPLVPMPNMPVVDRQQLWASAPWANRKLTFILRFDEQSLVPNDLGHVKVMLLGYTNGYDSLVGLVVRNCVGNYRYLERVGYATVYANGSNIRGSSMDEFFRSWTESVYLV</sequence>
<protein>
    <recommendedName>
        <fullName evidence="1">Heterokaryon incompatibility domain-containing protein</fullName>
    </recommendedName>
</protein>
<organism evidence="2 3">
    <name type="scientific">Fusarium oligoseptatum</name>
    <dbReference type="NCBI Taxonomy" id="2604345"/>
    <lineage>
        <taxon>Eukaryota</taxon>
        <taxon>Fungi</taxon>
        <taxon>Dikarya</taxon>
        <taxon>Ascomycota</taxon>
        <taxon>Pezizomycotina</taxon>
        <taxon>Sordariomycetes</taxon>
        <taxon>Hypocreomycetidae</taxon>
        <taxon>Hypocreales</taxon>
        <taxon>Nectriaceae</taxon>
        <taxon>Fusarium</taxon>
        <taxon>Fusarium solani species complex</taxon>
    </lineage>
</organism>
<evidence type="ECO:0000313" key="2">
    <source>
        <dbReference type="EMBL" id="RSM02039.1"/>
    </source>
</evidence>
<dbReference type="PANTHER" id="PTHR33112:SF16">
    <property type="entry name" value="HETEROKARYON INCOMPATIBILITY DOMAIN-CONTAINING PROTEIN"/>
    <property type="match status" value="1"/>
</dbReference>
<comment type="caution">
    <text evidence="2">The sequence shown here is derived from an EMBL/GenBank/DDBJ whole genome shotgun (WGS) entry which is preliminary data.</text>
</comment>
<feature type="domain" description="Heterokaryon incompatibility" evidence="1">
    <location>
        <begin position="336"/>
        <end position="486"/>
    </location>
</feature>
<name>A0A428TJ53_9HYPO</name>
<accession>A0A428TJ53</accession>
<dbReference type="Pfam" id="PF06985">
    <property type="entry name" value="HET"/>
    <property type="match status" value="1"/>
</dbReference>
<evidence type="ECO:0000313" key="3">
    <source>
        <dbReference type="Proteomes" id="UP000287144"/>
    </source>
</evidence>
<dbReference type="InterPro" id="IPR010730">
    <property type="entry name" value="HET"/>
</dbReference>
<gene>
    <name evidence="2" type="ORF">CEP52_008237</name>
</gene>
<reference evidence="2 3" key="1">
    <citation type="submission" date="2017-06" db="EMBL/GenBank/DDBJ databases">
        <title>Comparative genomic analysis of Ambrosia Fusariam Clade fungi.</title>
        <authorList>
            <person name="Stajich J.E."/>
            <person name="Carrillo J."/>
            <person name="Kijimoto T."/>
            <person name="Eskalen A."/>
            <person name="O'Donnell K."/>
            <person name="Kasson M."/>
        </authorList>
    </citation>
    <scope>NUCLEOTIDE SEQUENCE [LARGE SCALE GENOMIC DNA]</scope>
    <source>
        <strain evidence="2 3">NRRL62579</strain>
    </source>
</reference>